<proteinExistence type="predicted"/>
<dbReference type="STRING" id="1238425.J07HQW2_02823"/>
<protein>
    <recommendedName>
        <fullName evidence="3">Transposase</fullName>
    </recommendedName>
</protein>
<dbReference type="AlphaFoldDB" id="U1PVC0"/>
<evidence type="ECO:0008006" key="3">
    <source>
        <dbReference type="Google" id="ProtNLM"/>
    </source>
</evidence>
<evidence type="ECO:0000313" key="1">
    <source>
        <dbReference type="EMBL" id="ERG96346.1"/>
    </source>
</evidence>
<dbReference type="Proteomes" id="UP000030710">
    <property type="component" value="Unassembled WGS sequence"/>
</dbReference>
<evidence type="ECO:0000313" key="2">
    <source>
        <dbReference type="Proteomes" id="UP000030710"/>
    </source>
</evidence>
<sequence length="82" mass="8495">MGARTLMPACGFETDRDTNVAVNILSRGFETLGLGLGQSESVTPVETALPLFTSSGVSDVVSEKRVIETGSPTLKEPAPAGE</sequence>
<name>U1PVC0_9EURY</name>
<dbReference type="EMBL" id="KE356561">
    <property type="protein sequence ID" value="ERG96346.1"/>
    <property type="molecule type" value="Genomic_DNA"/>
</dbReference>
<organism evidence="1 2">
    <name type="scientific">Haloquadratum walsbyi J07HQW2</name>
    <dbReference type="NCBI Taxonomy" id="1238425"/>
    <lineage>
        <taxon>Archaea</taxon>
        <taxon>Methanobacteriati</taxon>
        <taxon>Methanobacteriota</taxon>
        <taxon>Stenosarchaea group</taxon>
        <taxon>Halobacteria</taxon>
        <taxon>Halobacteriales</taxon>
        <taxon>Haloferacaceae</taxon>
        <taxon>Haloquadratum</taxon>
    </lineage>
</organism>
<gene>
    <name evidence="1" type="ORF">J07HQW2_02823</name>
</gene>
<reference evidence="1 2" key="1">
    <citation type="journal article" date="2013" name="PLoS ONE">
        <title>Assembly-driven community genomics of a hypersaline microbial ecosystem.</title>
        <authorList>
            <person name="Podell S."/>
            <person name="Ugalde J.A."/>
            <person name="Narasingarao P."/>
            <person name="Banfield J.F."/>
            <person name="Heidelberg K.B."/>
            <person name="Allen E.E."/>
        </authorList>
    </citation>
    <scope>NUCLEOTIDE SEQUENCE [LARGE SCALE GENOMIC DNA]</scope>
    <source>
        <strain evidence="2">J07HQW2</strain>
    </source>
</reference>
<dbReference type="eggNOG" id="arCOG00684">
    <property type="taxonomic scope" value="Archaea"/>
</dbReference>
<dbReference type="HOGENOM" id="CLU_196473_0_0_2"/>
<accession>U1PVC0</accession>